<dbReference type="EMBL" id="PVZS01000002">
    <property type="protein sequence ID" value="PSC06747.1"/>
    <property type="molecule type" value="Genomic_DNA"/>
</dbReference>
<organism evidence="1 2">
    <name type="scientific">Alsobacter soli</name>
    <dbReference type="NCBI Taxonomy" id="2109933"/>
    <lineage>
        <taxon>Bacteria</taxon>
        <taxon>Pseudomonadati</taxon>
        <taxon>Pseudomonadota</taxon>
        <taxon>Alphaproteobacteria</taxon>
        <taxon>Hyphomicrobiales</taxon>
        <taxon>Alsobacteraceae</taxon>
        <taxon>Alsobacter</taxon>
    </lineage>
</organism>
<protein>
    <submittedName>
        <fullName evidence="1">Uncharacterized protein</fullName>
    </submittedName>
</protein>
<dbReference type="AlphaFoldDB" id="A0A2T1HYH6"/>
<sequence>MAPLVYLVDMESRTAALLGPAGRVHVVAHAGTALDNVSSLSFVEEVPSGAVQTTTIILSTGKAVHSRNTVMQGDFVPSQSLGSCVRS</sequence>
<comment type="caution">
    <text evidence="1">The sequence shown here is derived from an EMBL/GenBank/DDBJ whole genome shotgun (WGS) entry which is preliminary data.</text>
</comment>
<keyword evidence="2" id="KW-1185">Reference proteome</keyword>
<accession>A0A2T1HYH6</accession>
<dbReference type="Proteomes" id="UP000239772">
    <property type="component" value="Unassembled WGS sequence"/>
</dbReference>
<name>A0A2T1HYH6_9HYPH</name>
<evidence type="ECO:0000313" key="2">
    <source>
        <dbReference type="Proteomes" id="UP000239772"/>
    </source>
</evidence>
<reference evidence="2" key="1">
    <citation type="submission" date="2018-03" db="EMBL/GenBank/DDBJ databases">
        <authorList>
            <person name="Sun L."/>
            <person name="Liu H."/>
            <person name="Chen W."/>
            <person name="Huang K."/>
            <person name="Liu W."/>
            <person name="Gao X."/>
        </authorList>
    </citation>
    <scope>NUCLEOTIDE SEQUENCE [LARGE SCALE GENOMIC DNA]</scope>
    <source>
        <strain evidence="2">SH9</strain>
    </source>
</reference>
<evidence type="ECO:0000313" key="1">
    <source>
        <dbReference type="EMBL" id="PSC06747.1"/>
    </source>
</evidence>
<proteinExistence type="predicted"/>
<gene>
    <name evidence="1" type="ORF">SLNSH_02825</name>
</gene>